<dbReference type="AlphaFoldDB" id="A0AA40YS97"/>
<accession>A0AA40YS97</accession>
<sequence length="94" mass="10904">MRGGKKLIFTEQAFDDYQYFLTQDPKTTKKINKLLKEVFRTPFEGTGKPELQAGLDGGWSRRIDSANRMIYFPESNGDVTIAQLRYHYMKSMTS</sequence>
<comment type="similarity">
    <text evidence="1">Belongs to the YoeB family.</text>
</comment>
<keyword evidence="3" id="KW-0540">Nuclease</keyword>
<evidence type="ECO:0000256" key="2">
    <source>
        <dbReference type="ARBA" id="ARBA00022649"/>
    </source>
</evidence>
<evidence type="ECO:0000256" key="5">
    <source>
        <dbReference type="ARBA" id="ARBA00022801"/>
    </source>
</evidence>
<dbReference type="GO" id="GO:0004519">
    <property type="term" value="F:endonuclease activity"/>
    <property type="evidence" value="ECO:0007669"/>
    <property type="project" value="UniProtKB-KW"/>
</dbReference>
<dbReference type="EMBL" id="JAAOCX010000010">
    <property type="protein sequence ID" value="MBJ7633029.1"/>
    <property type="molecule type" value="Genomic_DNA"/>
</dbReference>
<dbReference type="Pfam" id="PF06769">
    <property type="entry name" value="YoeB_toxin"/>
    <property type="match status" value="1"/>
</dbReference>
<evidence type="ECO:0000313" key="9">
    <source>
        <dbReference type="EMBL" id="MBJ7638799.1"/>
    </source>
</evidence>
<dbReference type="NCBIfam" id="TIGR02116">
    <property type="entry name" value="toxin_Txe_YoeB"/>
    <property type="match status" value="1"/>
</dbReference>
<dbReference type="PANTHER" id="PTHR38039:SF1">
    <property type="entry name" value="TOXIN YOEB"/>
    <property type="match status" value="1"/>
</dbReference>
<keyword evidence="2" id="KW-1277">Toxin-antitoxin system</keyword>
<evidence type="ECO:0000313" key="10">
    <source>
        <dbReference type="Proteomes" id="UP000728106"/>
    </source>
</evidence>
<protein>
    <recommendedName>
        <fullName evidence="7">Endoribonuclease YoeB</fullName>
    </recommendedName>
    <alternativeName>
        <fullName evidence="6">Putative mRNA interferase YoeB</fullName>
    </alternativeName>
</protein>
<evidence type="ECO:0000256" key="6">
    <source>
        <dbReference type="ARBA" id="ARBA00030388"/>
    </source>
</evidence>
<dbReference type="GO" id="GO:0045892">
    <property type="term" value="P:negative regulation of DNA-templated transcription"/>
    <property type="evidence" value="ECO:0007669"/>
    <property type="project" value="TreeGrafter"/>
</dbReference>
<dbReference type="PANTHER" id="PTHR38039">
    <property type="entry name" value="TOXIN YOEB"/>
    <property type="match status" value="1"/>
</dbReference>
<name>A0AA40YS97_WEICO</name>
<keyword evidence="5" id="KW-0378">Hydrolase</keyword>
<gene>
    <name evidence="9" type="ORF">HAU20_05265</name>
    <name evidence="8" type="ORF">HAU43_08020</name>
</gene>
<keyword evidence="4" id="KW-0255">Endonuclease</keyword>
<keyword evidence="10" id="KW-1185">Reference proteome</keyword>
<dbReference type="Proteomes" id="UP000808038">
    <property type="component" value="Unassembled WGS sequence"/>
</dbReference>
<dbReference type="InterPro" id="IPR009614">
    <property type="entry name" value="YoeB_toxin"/>
</dbReference>
<reference evidence="9 10" key="2">
    <citation type="journal article" date="2021" name="Int. J. Food Microbiol.">
        <title>Safety demonstration of a microbial species for use in the food chain: Weissella confusa.</title>
        <authorList>
            <person name="Bourdichon F."/>
            <person name="Patrone V."/>
            <person name="Fontana A."/>
            <person name="Milani G."/>
            <person name="Morelli L."/>
        </authorList>
    </citation>
    <scope>NUCLEOTIDE SEQUENCE [LARGE SCALE GENOMIC DNA]</scope>
    <source>
        <strain evidence="8">CCUG 30943</strain>
        <strain evidence="9 10">CCUG 43002</strain>
    </source>
</reference>
<dbReference type="InterPro" id="IPR035093">
    <property type="entry name" value="RelE/ParE_toxin_dom_sf"/>
</dbReference>
<dbReference type="EMBL" id="JAAOCP010000005">
    <property type="protein sequence ID" value="MBJ7638799.1"/>
    <property type="molecule type" value="Genomic_DNA"/>
</dbReference>
<dbReference type="SUPFAM" id="SSF143011">
    <property type="entry name" value="RelE-like"/>
    <property type="match status" value="1"/>
</dbReference>
<dbReference type="Proteomes" id="UP000728106">
    <property type="component" value="Unassembled WGS sequence"/>
</dbReference>
<dbReference type="GO" id="GO:0006401">
    <property type="term" value="P:RNA catabolic process"/>
    <property type="evidence" value="ECO:0007669"/>
    <property type="project" value="InterPro"/>
</dbReference>
<proteinExistence type="inferred from homology"/>
<evidence type="ECO:0000256" key="7">
    <source>
        <dbReference type="ARBA" id="ARBA00050056"/>
    </source>
</evidence>
<evidence type="ECO:0000256" key="1">
    <source>
        <dbReference type="ARBA" id="ARBA00008172"/>
    </source>
</evidence>
<dbReference type="Gene3D" id="3.30.2310.20">
    <property type="entry name" value="RelE-like"/>
    <property type="match status" value="1"/>
</dbReference>
<reference evidence="9" key="1">
    <citation type="submission" date="2020-02" db="EMBL/GenBank/DDBJ databases">
        <authorList>
            <person name="Fontana A."/>
            <person name="Patrone V."/>
            <person name="Morelli L."/>
        </authorList>
    </citation>
    <scope>NUCLEOTIDE SEQUENCE</scope>
    <source>
        <strain evidence="8">CCUG 30943</strain>
        <strain evidence="9">CCUG 43002</strain>
    </source>
</reference>
<evidence type="ECO:0000256" key="4">
    <source>
        <dbReference type="ARBA" id="ARBA00022759"/>
    </source>
</evidence>
<comment type="caution">
    <text evidence="9">The sequence shown here is derived from an EMBL/GenBank/DDBJ whole genome shotgun (WGS) entry which is preliminary data.</text>
</comment>
<dbReference type="GO" id="GO:0016787">
    <property type="term" value="F:hydrolase activity"/>
    <property type="evidence" value="ECO:0007669"/>
    <property type="project" value="UniProtKB-KW"/>
</dbReference>
<organism evidence="9 10">
    <name type="scientific">Weissella confusa</name>
    <name type="common">Lactobacillus confusus</name>
    <dbReference type="NCBI Taxonomy" id="1583"/>
    <lineage>
        <taxon>Bacteria</taxon>
        <taxon>Bacillati</taxon>
        <taxon>Bacillota</taxon>
        <taxon>Bacilli</taxon>
        <taxon>Lactobacillales</taxon>
        <taxon>Lactobacillaceae</taxon>
        <taxon>Weissella</taxon>
    </lineage>
</organism>
<evidence type="ECO:0000256" key="3">
    <source>
        <dbReference type="ARBA" id="ARBA00022722"/>
    </source>
</evidence>
<evidence type="ECO:0000313" key="8">
    <source>
        <dbReference type="EMBL" id="MBJ7633029.1"/>
    </source>
</evidence>